<dbReference type="EMBL" id="ML739040">
    <property type="protein sequence ID" value="KAE8356258.1"/>
    <property type="molecule type" value="Genomic_DNA"/>
</dbReference>
<proteinExistence type="predicted"/>
<reference evidence="2" key="1">
    <citation type="submission" date="2019-04" db="EMBL/GenBank/DDBJ databases">
        <title>Friends and foes A comparative genomics studyof 23 Aspergillus species from section Flavi.</title>
        <authorList>
            <consortium name="DOE Joint Genome Institute"/>
            <person name="Kjaerbolling I."/>
            <person name="Vesth T."/>
            <person name="Frisvad J.C."/>
            <person name="Nybo J.L."/>
            <person name="Theobald S."/>
            <person name="Kildgaard S."/>
            <person name="Isbrandt T."/>
            <person name="Kuo A."/>
            <person name="Sato A."/>
            <person name="Lyhne E.K."/>
            <person name="Kogle M.E."/>
            <person name="Wiebenga A."/>
            <person name="Kun R.S."/>
            <person name="Lubbers R.J."/>
            <person name="Makela M.R."/>
            <person name="Barry K."/>
            <person name="Chovatia M."/>
            <person name="Clum A."/>
            <person name="Daum C."/>
            <person name="Haridas S."/>
            <person name="He G."/>
            <person name="LaButti K."/>
            <person name="Lipzen A."/>
            <person name="Mondo S."/>
            <person name="Riley R."/>
            <person name="Salamov A."/>
            <person name="Simmons B.A."/>
            <person name="Magnuson J.K."/>
            <person name="Henrissat B."/>
            <person name="Mortensen U.H."/>
            <person name="Larsen T.O."/>
            <person name="Devries R.P."/>
            <person name="Grigoriev I.V."/>
            <person name="Machida M."/>
            <person name="Baker S.E."/>
            <person name="Andersen M.R."/>
        </authorList>
    </citation>
    <scope>NUCLEOTIDE SEQUENCE [LARGE SCALE GENOMIC DNA]</scope>
    <source>
        <strain evidence="2">CBS 553.77</strain>
    </source>
</reference>
<evidence type="ECO:0000313" key="2">
    <source>
        <dbReference type="Proteomes" id="UP000327118"/>
    </source>
</evidence>
<protein>
    <submittedName>
        <fullName evidence="1">Uncharacterized protein</fullName>
    </submittedName>
</protein>
<keyword evidence="2" id="KW-1185">Reference proteome</keyword>
<dbReference type="Proteomes" id="UP000327118">
    <property type="component" value="Unassembled WGS sequence"/>
</dbReference>
<sequence>MENDEGNVPFDTPYSGLIVRSPDFTEEEALLKKAALHLDPPIFLIPNIPPNQSPSDIASQAKSVSSDYPSVWFINFPQNLSGDQQQKLQQYQQDILEYRSWSSLKWWTEVFQRIPPSSNSLVRLMQSRELAKLACIDMRNTPWLSTNKDTNTHRQIQCQTSEFHGRLISAVLFEFVQLDQAILDALEPLLMSIVRSISETTSFHDIKTIVTEKYEYDSSSNTIISHIRLVCFEVTEAFYNVKEGKSSTQQYVVCDMSFIDFEARFLPDQWKEYVVVIHAEQMEAMQDFVNQQTVDVPP</sequence>
<accession>A0A5N6ZFT2</accession>
<evidence type="ECO:0000313" key="1">
    <source>
        <dbReference type="EMBL" id="KAE8356258.1"/>
    </source>
</evidence>
<dbReference type="OrthoDB" id="3693942at2759"/>
<name>A0A5N6ZFT2_9EURO</name>
<organism evidence="1 2">
    <name type="scientific">Aspergillus coremiiformis</name>
    <dbReference type="NCBI Taxonomy" id="138285"/>
    <lineage>
        <taxon>Eukaryota</taxon>
        <taxon>Fungi</taxon>
        <taxon>Dikarya</taxon>
        <taxon>Ascomycota</taxon>
        <taxon>Pezizomycotina</taxon>
        <taxon>Eurotiomycetes</taxon>
        <taxon>Eurotiomycetidae</taxon>
        <taxon>Eurotiales</taxon>
        <taxon>Aspergillaceae</taxon>
        <taxon>Aspergillus</taxon>
        <taxon>Aspergillus subgen. Circumdati</taxon>
    </lineage>
</organism>
<dbReference type="AlphaFoldDB" id="A0A5N6ZFT2"/>
<gene>
    <name evidence="1" type="ORF">BDV28DRAFT_127285</name>
</gene>